<dbReference type="EMBL" id="CP070499">
    <property type="protein sequence ID" value="QSB17297.1"/>
    <property type="molecule type" value="Genomic_DNA"/>
</dbReference>
<evidence type="ECO:0000256" key="1">
    <source>
        <dbReference type="ARBA" id="ARBA00022801"/>
    </source>
</evidence>
<dbReference type="GO" id="GO:0004386">
    <property type="term" value="F:helicase activity"/>
    <property type="evidence" value="ECO:0007669"/>
    <property type="project" value="UniProtKB-KW"/>
</dbReference>
<dbReference type="Proteomes" id="UP000662857">
    <property type="component" value="Chromosome"/>
</dbReference>
<dbReference type="CDD" id="cd18793">
    <property type="entry name" value="SF2_C_SNF"/>
    <property type="match status" value="1"/>
</dbReference>
<keyword evidence="1" id="KW-0378">Hydrolase</keyword>
<feature type="region of interest" description="Disordered" evidence="2">
    <location>
        <begin position="37"/>
        <end position="75"/>
    </location>
</feature>
<evidence type="ECO:0000313" key="5">
    <source>
        <dbReference type="Proteomes" id="UP000662857"/>
    </source>
</evidence>
<dbReference type="SMART" id="SM00490">
    <property type="entry name" value="HELICc"/>
    <property type="match status" value="1"/>
</dbReference>
<organism evidence="4 5">
    <name type="scientific">Natronosporangium hydrolyticum</name>
    <dbReference type="NCBI Taxonomy" id="2811111"/>
    <lineage>
        <taxon>Bacteria</taxon>
        <taxon>Bacillati</taxon>
        <taxon>Actinomycetota</taxon>
        <taxon>Actinomycetes</taxon>
        <taxon>Micromonosporales</taxon>
        <taxon>Micromonosporaceae</taxon>
        <taxon>Natronosporangium</taxon>
    </lineage>
</organism>
<evidence type="ECO:0000313" key="4">
    <source>
        <dbReference type="EMBL" id="QSB17297.1"/>
    </source>
</evidence>
<reference evidence="4" key="1">
    <citation type="submission" date="2021-02" db="EMBL/GenBank/DDBJ databases">
        <title>Natrosporangium hydrolyticum gen. nov., sp. nov, a haloalkaliphilic actinobacterium from a soda solonchak soil.</title>
        <authorList>
            <person name="Sorokin D.Y."/>
            <person name="Khijniak T.V."/>
            <person name="Zakharycheva A.P."/>
            <person name="Boueva O.V."/>
            <person name="Ariskina E.V."/>
            <person name="Hahnke R.L."/>
            <person name="Bunk B."/>
            <person name="Sproer C."/>
            <person name="Schumann P."/>
            <person name="Evtushenko L.I."/>
            <person name="Kublanov I.V."/>
        </authorList>
    </citation>
    <scope>NUCLEOTIDE SEQUENCE</scope>
    <source>
        <strain evidence="4">DSM 106523</strain>
    </source>
</reference>
<sequence length="412" mass="44830">MSGRAPPLTSPYAVQTREGHVGAPRIVRHVPAGRAAPRRFAGVPPRPAPAPVAHRRTAGTAAHLPGRNGATEAGIPVQWPPQITDEITTSVTLGQETGATPITGQVTGRWQVLLDGEPLTAAEASRFATPVERGTDPQAAARLSRLIGPFVLRRRKSDPQIAPELPAKTETDLPVALTAEQAALYETVVTQRLTQIRQSDGIQRRGQVLRMLTQLKQICNHPAHYLHQHPNATVLSGRSGKLEAFDDLVDTILAEGTAALVFTQYVAMARLLASHLTGRRVTHALLHGGTPVPQRDQLVDTFQQGRTPVLLLSLKAAGTGLNLTRAEHVIHYDRWWNPAVEQQATDRAYRLGQTQAVQVHRLITEGTVEERIGGLLRRKQDLAETVLTGGDPAWSDLSDEQLANLVTLRSRR</sequence>
<keyword evidence="4" id="KW-0067">ATP-binding</keyword>
<dbReference type="InterPro" id="IPR000330">
    <property type="entry name" value="SNF2_N"/>
</dbReference>
<keyword evidence="4" id="KW-0547">Nucleotide-binding</keyword>
<dbReference type="Gene3D" id="3.40.50.300">
    <property type="entry name" value="P-loop containing nucleotide triphosphate hydrolases"/>
    <property type="match status" value="1"/>
</dbReference>
<dbReference type="GO" id="GO:0016787">
    <property type="term" value="F:hydrolase activity"/>
    <property type="evidence" value="ECO:0007669"/>
    <property type="project" value="UniProtKB-KW"/>
</dbReference>
<dbReference type="FunFam" id="3.40.50.300:FF:000533">
    <property type="entry name" value="Helicase, Snf2 family"/>
    <property type="match status" value="1"/>
</dbReference>
<dbReference type="InterPro" id="IPR027417">
    <property type="entry name" value="P-loop_NTPase"/>
</dbReference>
<dbReference type="PANTHER" id="PTHR10799">
    <property type="entry name" value="SNF2/RAD54 HELICASE FAMILY"/>
    <property type="match status" value="1"/>
</dbReference>
<protein>
    <submittedName>
        <fullName evidence="4">DEAD/DEAH box helicase</fullName>
    </submittedName>
</protein>
<dbReference type="GO" id="GO:0005524">
    <property type="term" value="F:ATP binding"/>
    <property type="evidence" value="ECO:0007669"/>
    <property type="project" value="InterPro"/>
</dbReference>
<dbReference type="Pfam" id="PF00176">
    <property type="entry name" value="SNF2-rel_dom"/>
    <property type="match status" value="1"/>
</dbReference>
<gene>
    <name evidence="4" type="ORF">JQS43_13035</name>
</gene>
<dbReference type="PROSITE" id="PS51194">
    <property type="entry name" value="HELICASE_CTER"/>
    <property type="match status" value="1"/>
</dbReference>
<feature type="domain" description="Helicase C-terminal" evidence="3">
    <location>
        <begin position="244"/>
        <end position="398"/>
    </location>
</feature>
<evidence type="ECO:0000259" key="3">
    <source>
        <dbReference type="PROSITE" id="PS51194"/>
    </source>
</evidence>
<dbReference type="InterPro" id="IPR001650">
    <property type="entry name" value="Helicase_C-like"/>
</dbReference>
<dbReference type="SUPFAM" id="SSF52540">
    <property type="entry name" value="P-loop containing nucleoside triphosphate hydrolases"/>
    <property type="match status" value="1"/>
</dbReference>
<dbReference type="Pfam" id="PF00271">
    <property type="entry name" value="Helicase_C"/>
    <property type="match status" value="1"/>
</dbReference>
<dbReference type="KEGG" id="nhy:JQS43_13035"/>
<dbReference type="InterPro" id="IPR049730">
    <property type="entry name" value="SNF2/RAD54-like_C"/>
</dbReference>
<evidence type="ECO:0000256" key="2">
    <source>
        <dbReference type="SAM" id="MobiDB-lite"/>
    </source>
</evidence>
<accession>A0A895YHH5</accession>
<proteinExistence type="predicted"/>
<keyword evidence="4" id="KW-0347">Helicase</keyword>
<keyword evidence="5" id="KW-1185">Reference proteome</keyword>
<dbReference type="AlphaFoldDB" id="A0A895YHH5"/>
<name>A0A895YHH5_9ACTN</name>